<evidence type="ECO:0000256" key="6">
    <source>
        <dbReference type="ARBA" id="ARBA00023136"/>
    </source>
</evidence>
<dbReference type="RefSeq" id="WP_066784375.1">
    <property type="nucleotide sequence ID" value="NZ_LWQS01000038.1"/>
</dbReference>
<reference evidence="9 10" key="1">
    <citation type="submission" date="2016-04" db="EMBL/GenBank/DDBJ databases">
        <title>Chloroflexus islandicus sp. nov., a thermophilic filamentous anoxygenic phototrophic bacterium from geyser Strokkur (Iceland).</title>
        <authorList>
            <person name="Gaisin V.A."/>
            <person name="Kalashnikov A.M."/>
            <person name="Sukhacheva M.V."/>
            <person name="Grouzdev D.S."/>
            <person name="Ivanov T.M."/>
            <person name="Kuznetsov B."/>
            <person name="Gorlenko V.M."/>
        </authorList>
    </citation>
    <scope>NUCLEOTIDE SEQUENCE [LARGE SCALE GENOMIC DNA]</scope>
    <source>
        <strain evidence="10">isl-2</strain>
    </source>
</reference>
<comment type="caution">
    <text evidence="9">The sequence shown here is derived from an EMBL/GenBank/DDBJ whole genome shotgun (WGS) entry which is preliminary data.</text>
</comment>
<evidence type="ECO:0000313" key="10">
    <source>
        <dbReference type="Proteomes" id="UP000078287"/>
    </source>
</evidence>
<feature type="transmembrane region" description="Helical" evidence="7">
    <location>
        <begin position="40"/>
        <end position="59"/>
    </location>
</feature>
<evidence type="ECO:0000256" key="2">
    <source>
        <dbReference type="ARBA" id="ARBA00006464"/>
    </source>
</evidence>
<dbReference type="NCBIfam" id="TIGR03025">
    <property type="entry name" value="EPS_sugtrans"/>
    <property type="match status" value="1"/>
</dbReference>
<dbReference type="AlphaFoldDB" id="A0A178MFH5"/>
<gene>
    <name evidence="9" type="ORF">A6A03_00850</name>
</gene>
<dbReference type="GO" id="GO:0016780">
    <property type="term" value="F:phosphotransferase activity, for other substituted phosphate groups"/>
    <property type="evidence" value="ECO:0007669"/>
    <property type="project" value="TreeGrafter"/>
</dbReference>
<dbReference type="Pfam" id="PF02397">
    <property type="entry name" value="Bac_transf"/>
    <property type="match status" value="1"/>
</dbReference>
<dbReference type="STRING" id="1707952.A6A03_00850"/>
<dbReference type="OrthoDB" id="9795351at2"/>
<comment type="subcellular location">
    <subcellularLocation>
        <location evidence="1">Membrane</location>
        <topology evidence="1">Multi-pass membrane protein</topology>
    </subcellularLocation>
</comment>
<evidence type="ECO:0000256" key="4">
    <source>
        <dbReference type="ARBA" id="ARBA00022692"/>
    </source>
</evidence>
<keyword evidence="5 7" id="KW-1133">Transmembrane helix</keyword>
<dbReference type="InterPro" id="IPR003362">
    <property type="entry name" value="Bact_transf"/>
</dbReference>
<name>A0A178MFH5_9CHLR</name>
<evidence type="ECO:0000259" key="8">
    <source>
        <dbReference type="Pfam" id="PF02397"/>
    </source>
</evidence>
<feature type="domain" description="Bacterial sugar transferase" evidence="8">
    <location>
        <begin position="264"/>
        <end position="452"/>
    </location>
</feature>
<protein>
    <submittedName>
        <fullName evidence="9">Polyprenyl glycosylphosphotransferase</fullName>
    </submittedName>
</protein>
<proteinExistence type="inferred from homology"/>
<dbReference type="Proteomes" id="UP000078287">
    <property type="component" value="Unassembled WGS sequence"/>
</dbReference>
<feature type="transmembrane region" description="Helical" evidence="7">
    <location>
        <begin position="7"/>
        <end position="28"/>
    </location>
</feature>
<evidence type="ECO:0000256" key="7">
    <source>
        <dbReference type="SAM" id="Phobius"/>
    </source>
</evidence>
<comment type="similarity">
    <text evidence="2">Belongs to the bacterial sugar transferase family.</text>
</comment>
<feature type="transmembrane region" description="Helical" evidence="7">
    <location>
        <begin position="103"/>
        <end position="121"/>
    </location>
</feature>
<dbReference type="InterPro" id="IPR017475">
    <property type="entry name" value="EPS_sugar_tfrase"/>
</dbReference>
<feature type="transmembrane region" description="Helical" evidence="7">
    <location>
        <begin position="71"/>
        <end position="91"/>
    </location>
</feature>
<evidence type="ECO:0000313" key="9">
    <source>
        <dbReference type="EMBL" id="OAN47323.1"/>
    </source>
</evidence>
<keyword evidence="3 9" id="KW-0808">Transferase</keyword>
<organism evidence="9 10">
    <name type="scientific">Chloroflexus islandicus</name>
    <dbReference type="NCBI Taxonomy" id="1707952"/>
    <lineage>
        <taxon>Bacteria</taxon>
        <taxon>Bacillati</taxon>
        <taxon>Chloroflexota</taxon>
        <taxon>Chloroflexia</taxon>
        <taxon>Chloroflexales</taxon>
        <taxon>Chloroflexineae</taxon>
        <taxon>Chloroflexaceae</taxon>
        <taxon>Chloroflexus</taxon>
    </lineage>
</organism>
<dbReference type="Pfam" id="PF13727">
    <property type="entry name" value="CoA_binding_3"/>
    <property type="match status" value="1"/>
</dbReference>
<keyword evidence="6 7" id="KW-0472">Membrane</keyword>
<evidence type="ECO:0000256" key="1">
    <source>
        <dbReference type="ARBA" id="ARBA00004141"/>
    </source>
</evidence>
<evidence type="ECO:0000256" key="5">
    <source>
        <dbReference type="ARBA" id="ARBA00022989"/>
    </source>
</evidence>
<sequence length="458" mass="52179">MLERLRARLIGSVLAWDLIATLLCLVLVVGADSGISIHQWPLYAGVAIIWTLVFIILAPQRAIFTRTLLEAFTRLFLAVLLAATSFAGMLYLINGNVIDRDHFLRFVAIDLVVLGIIHLGFRTFTRWRQTRGGMRRVLVAGDANAAARLSDEFGRRPWTGVAIVGYASDERDAPVTVPRLGNLSELLALVRQYHIDEVIFALPPAQHDRVVELSLQLLGEPVMLHTVPTALDLAFARTPVDSVGGIPLVSLRESALTPTQRVVKRLFDITVILTLIVLLSPIMLLIALLIKLESPGPAIFKQERIGEHGRRFQMFKFRSMYIDADRRWHEVAKRDETTNKLIHKQKDDPRVTRVGRKLRRTSLDELPQLFNVLRGEMSLVGPRPEMPYIVAEYEPWQWQRFRVPPGMTGWWQVNGRSDKPLHLHTEDDLYYIQNYSFWLDLRILAKTLIVVWQGHGAY</sequence>
<dbReference type="GO" id="GO:0016020">
    <property type="term" value="C:membrane"/>
    <property type="evidence" value="ECO:0007669"/>
    <property type="project" value="UniProtKB-SubCell"/>
</dbReference>
<accession>A0A178MFH5</accession>
<dbReference type="PANTHER" id="PTHR30576">
    <property type="entry name" value="COLANIC BIOSYNTHESIS UDP-GLUCOSE LIPID CARRIER TRANSFERASE"/>
    <property type="match status" value="1"/>
</dbReference>
<keyword evidence="10" id="KW-1185">Reference proteome</keyword>
<dbReference type="EMBL" id="LWQS01000038">
    <property type="protein sequence ID" value="OAN47323.1"/>
    <property type="molecule type" value="Genomic_DNA"/>
</dbReference>
<keyword evidence="4 7" id="KW-0812">Transmembrane</keyword>
<dbReference type="Gene3D" id="3.40.50.720">
    <property type="entry name" value="NAD(P)-binding Rossmann-like Domain"/>
    <property type="match status" value="1"/>
</dbReference>
<evidence type="ECO:0000256" key="3">
    <source>
        <dbReference type="ARBA" id="ARBA00022679"/>
    </source>
</evidence>
<feature type="transmembrane region" description="Helical" evidence="7">
    <location>
        <begin position="266"/>
        <end position="290"/>
    </location>
</feature>
<dbReference type="PANTHER" id="PTHR30576:SF10">
    <property type="entry name" value="SLL5057 PROTEIN"/>
    <property type="match status" value="1"/>
</dbReference>